<name>A0ABV0VT51_9TELE</name>
<protein>
    <submittedName>
        <fullName evidence="1">Uncharacterized protein</fullName>
    </submittedName>
</protein>
<dbReference type="Proteomes" id="UP001444071">
    <property type="component" value="Unassembled WGS sequence"/>
</dbReference>
<evidence type="ECO:0000313" key="1">
    <source>
        <dbReference type="EMBL" id="MEQ2260411.1"/>
    </source>
</evidence>
<dbReference type="EMBL" id="JAHRIM010010538">
    <property type="protein sequence ID" value="MEQ2260411.1"/>
    <property type="molecule type" value="Genomic_DNA"/>
</dbReference>
<reference evidence="1 2" key="1">
    <citation type="submission" date="2021-06" db="EMBL/GenBank/DDBJ databases">
        <authorList>
            <person name="Palmer J.M."/>
        </authorList>
    </citation>
    <scope>NUCLEOTIDE SEQUENCE [LARGE SCALE GENOMIC DNA]</scope>
    <source>
        <strain evidence="1 2">XR_2019</strain>
        <tissue evidence="1">Muscle</tissue>
    </source>
</reference>
<sequence>PEGVLETLKCLNLSCNPLMQESVCRLSTLPRLEQLDLSSTRLSFVQLEDAAQGCCCCSPQLALCRTSSAKKAKCFKSFAILRKTIML</sequence>
<organism evidence="1 2">
    <name type="scientific">Xenotaenia resolanae</name>
    <dbReference type="NCBI Taxonomy" id="208358"/>
    <lineage>
        <taxon>Eukaryota</taxon>
        <taxon>Metazoa</taxon>
        <taxon>Chordata</taxon>
        <taxon>Craniata</taxon>
        <taxon>Vertebrata</taxon>
        <taxon>Euteleostomi</taxon>
        <taxon>Actinopterygii</taxon>
        <taxon>Neopterygii</taxon>
        <taxon>Teleostei</taxon>
        <taxon>Neoteleostei</taxon>
        <taxon>Acanthomorphata</taxon>
        <taxon>Ovalentaria</taxon>
        <taxon>Atherinomorphae</taxon>
        <taxon>Cyprinodontiformes</taxon>
        <taxon>Goodeidae</taxon>
        <taxon>Xenotaenia</taxon>
    </lineage>
</organism>
<dbReference type="SUPFAM" id="SSF52047">
    <property type="entry name" value="RNI-like"/>
    <property type="match status" value="1"/>
</dbReference>
<keyword evidence="2" id="KW-1185">Reference proteome</keyword>
<gene>
    <name evidence="1" type="ORF">XENORESO_016026</name>
</gene>
<evidence type="ECO:0000313" key="2">
    <source>
        <dbReference type="Proteomes" id="UP001444071"/>
    </source>
</evidence>
<feature type="non-terminal residue" evidence="1">
    <location>
        <position position="1"/>
    </location>
</feature>
<dbReference type="InterPro" id="IPR032675">
    <property type="entry name" value="LRR_dom_sf"/>
</dbReference>
<proteinExistence type="predicted"/>
<comment type="caution">
    <text evidence="1">The sequence shown here is derived from an EMBL/GenBank/DDBJ whole genome shotgun (WGS) entry which is preliminary data.</text>
</comment>
<dbReference type="Gene3D" id="3.80.10.10">
    <property type="entry name" value="Ribonuclease Inhibitor"/>
    <property type="match status" value="1"/>
</dbReference>
<accession>A0ABV0VT51</accession>